<dbReference type="InterPro" id="IPR013325">
    <property type="entry name" value="RNA_pol_sigma_r2"/>
</dbReference>
<dbReference type="InterPro" id="IPR007627">
    <property type="entry name" value="RNA_pol_sigma70_r2"/>
</dbReference>
<dbReference type="PANTHER" id="PTHR43133:SF46">
    <property type="entry name" value="RNA POLYMERASE SIGMA-70 FACTOR ECF SUBFAMILY"/>
    <property type="match status" value="1"/>
</dbReference>
<sequence length="195" mass="22553">MFSEKQLVEQLKQSNTDAYGRLYHLYVQRLYGFVLRMAKSPELAEDIVQDIFIKLWENRDQLDPDKCIKAYMFTMAKNQLLNFIKRKAHESRIIDEILAHVPRGCKSTDNLVLENEIQQLLDEALSSLPPQRKLIFELCRIQGLTYKQAADQLGLSDSTVNSQMVKAIRSIKEFLKEKDVALPVVIIAVAEWLIN</sequence>
<dbReference type="InterPro" id="IPR014327">
    <property type="entry name" value="RNA_pol_sigma70_bacteroid"/>
</dbReference>
<keyword evidence="8" id="KW-1185">Reference proteome</keyword>
<evidence type="ECO:0000259" key="5">
    <source>
        <dbReference type="Pfam" id="PF04542"/>
    </source>
</evidence>
<evidence type="ECO:0000259" key="6">
    <source>
        <dbReference type="Pfam" id="PF08281"/>
    </source>
</evidence>
<evidence type="ECO:0000313" key="7">
    <source>
        <dbReference type="EMBL" id="KEO74231.1"/>
    </source>
</evidence>
<reference evidence="7 8" key="1">
    <citation type="submission" date="2014-04" db="EMBL/GenBank/DDBJ databases">
        <title>Characterization and application of a salt tolerant electro-active bacterium.</title>
        <authorList>
            <person name="Yang L."/>
            <person name="Wei S."/>
            <person name="Tay Q.X.M."/>
        </authorList>
    </citation>
    <scope>NUCLEOTIDE SEQUENCE [LARGE SCALE GENOMIC DNA]</scope>
    <source>
        <strain evidence="7 8">LY1</strain>
    </source>
</reference>
<evidence type="ECO:0008006" key="9">
    <source>
        <dbReference type="Google" id="ProtNLM"/>
    </source>
</evidence>
<dbReference type="eggNOG" id="COG1595">
    <property type="taxonomic scope" value="Bacteria"/>
</dbReference>
<dbReference type="NCBIfam" id="TIGR02985">
    <property type="entry name" value="Sig70_bacteroi1"/>
    <property type="match status" value="1"/>
</dbReference>
<dbReference type="EMBL" id="JMIH01000016">
    <property type="protein sequence ID" value="KEO74231.1"/>
    <property type="molecule type" value="Genomic_DNA"/>
</dbReference>
<dbReference type="PANTHER" id="PTHR43133">
    <property type="entry name" value="RNA POLYMERASE ECF-TYPE SIGMA FACTO"/>
    <property type="match status" value="1"/>
</dbReference>
<evidence type="ECO:0000256" key="1">
    <source>
        <dbReference type="ARBA" id="ARBA00010641"/>
    </source>
</evidence>
<dbReference type="Gene3D" id="1.10.1740.10">
    <property type="match status" value="1"/>
</dbReference>
<keyword evidence="2" id="KW-0805">Transcription regulation</keyword>
<evidence type="ECO:0000256" key="4">
    <source>
        <dbReference type="ARBA" id="ARBA00023163"/>
    </source>
</evidence>
<dbReference type="RefSeq" id="WP_035073176.1">
    <property type="nucleotide sequence ID" value="NZ_JMIH01000016.1"/>
</dbReference>
<evidence type="ECO:0000313" key="8">
    <source>
        <dbReference type="Proteomes" id="UP000027821"/>
    </source>
</evidence>
<evidence type="ECO:0000256" key="2">
    <source>
        <dbReference type="ARBA" id="ARBA00023015"/>
    </source>
</evidence>
<dbReference type="OrthoDB" id="799938at2"/>
<protein>
    <recommendedName>
        <fullName evidence="9">RNA polymerase sigma-70 factor</fullName>
    </recommendedName>
</protein>
<comment type="caution">
    <text evidence="7">The sequence shown here is derived from an EMBL/GenBank/DDBJ whole genome shotgun (WGS) entry which is preliminary data.</text>
</comment>
<comment type="similarity">
    <text evidence="1">Belongs to the sigma-70 factor family. ECF subfamily.</text>
</comment>
<organism evidence="7 8">
    <name type="scientific">Anditalea andensis</name>
    <dbReference type="NCBI Taxonomy" id="1048983"/>
    <lineage>
        <taxon>Bacteria</taxon>
        <taxon>Pseudomonadati</taxon>
        <taxon>Bacteroidota</taxon>
        <taxon>Cytophagia</taxon>
        <taxon>Cytophagales</taxon>
        <taxon>Cytophagaceae</taxon>
        <taxon>Anditalea</taxon>
    </lineage>
</organism>
<dbReference type="InterPro" id="IPR014284">
    <property type="entry name" value="RNA_pol_sigma-70_dom"/>
</dbReference>
<dbReference type="GO" id="GO:0016987">
    <property type="term" value="F:sigma factor activity"/>
    <property type="evidence" value="ECO:0007669"/>
    <property type="project" value="UniProtKB-KW"/>
</dbReference>
<evidence type="ECO:0000256" key="3">
    <source>
        <dbReference type="ARBA" id="ARBA00023082"/>
    </source>
</evidence>
<dbReference type="NCBIfam" id="TIGR02937">
    <property type="entry name" value="sigma70-ECF"/>
    <property type="match status" value="1"/>
</dbReference>
<gene>
    <name evidence="7" type="ORF">EL17_08850</name>
</gene>
<dbReference type="Proteomes" id="UP000027821">
    <property type="component" value="Unassembled WGS sequence"/>
</dbReference>
<dbReference type="Gene3D" id="1.10.10.10">
    <property type="entry name" value="Winged helix-like DNA-binding domain superfamily/Winged helix DNA-binding domain"/>
    <property type="match status" value="1"/>
</dbReference>
<keyword evidence="4" id="KW-0804">Transcription</keyword>
<dbReference type="InterPro" id="IPR013249">
    <property type="entry name" value="RNA_pol_sigma70_r4_t2"/>
</dbReference>
<accession>A0A074KW84</accession>
<dbReference type="Pfam" id="PF08281">
    <property type="entry name" value="Sigma70_r4_2"/>
    <property type="match status" value="1"/>
</dbReference>
<dbReference type="STRING" id="1048983.EL17_08850"/>
<dbReference type="InterPro" id="IPR039425">
    <property type="entry name" value="RNA_pol_sigma-70-like"/>
</dbReference>
<dbReference type="SUPFAM" id="SSF88946">
    <property type="entry name" value="Sigma2 domain of RNA polymerase sigma factors"/>
    <property type="match status" value="1"/>
</dbReference>
<dbReference type="InterPro" id="IPR013324">
    <property type="entry name" value="RNA_pol_sigma_r3/r4-like"/>
</dbReference>
<dbReference type="GO" id="GO:0003677">
    <property type="term" value="F:DNA binding"/>
    <property type="evidence" value="ECO:0007669"/>
    <property type="project" value="InterPro"/>
</dbReference>
<dbReference type="CDD" id="cd06171">
    <property type="entry name" value="Sigma70_r4"/>
    <property type="match status" value="1"/>
</dbReference>
<feature type="domain" description="RNA polymerase sigma factor 70 region 4 type 2" evidence="6">
    <location>
        <begin position="119"/>
        <end position="169"/>
    </location>
</feature>
<dbReference type="InterPro" id="IPR036388">
    <property type="entry name" value="WH-like_DNA-bd_sf"/>
</dbReference>
<name>A0A074KW84_9BACT</name>
<dbReference type="Pfam" id="PF04542">
    <property type="entry name" value="Sigma70_r2"/>
    <property type="match status" value="1"/>
</dbReference>
<feature type="domain" description="RNA polymerase sigma-70 region 2" evidence="5">
    <location>
        <begin position="22"/>
        <end position="88"/>
    </location>
</feature>
<dbReference type="SUPFAM" id="SSF88659">
    <property type="entry name" value="Sigma3 and sigma4 domains of RNA polymerase sigma factors"/>
    <property type="match status" value="1"/>
</dbReference>
<dbReference type="GO" id="GO:0006352">
    <property type="term" value="P:DNA-templated transcription initiation"/>
    <property type="evidence" value="ECO:0007669"/>
    <property type="project" value="InterPro"/>
</dbReference>
<keyword evidence="3" id="KW-0731">Sigma factor</keyword>
<dbReference type="AlphaFoldDB" id="A0A074KW84"/>
<proteinExistence type="inferred from homology"/>